<organism evidence="2 3">
    <name type="scientific">Luteimonas soli</name>
    <dbReference type="NCBI Taxonomy" id="1648966"/>
    <lineage>
        <taxon>Bacteria</taxon>
        <taxon>Pseudomonadati</taxon>
        <taxon>Pseudomonadota</taxon>
        <taxon>Gammaproteobacteria</taxon>
        <taxon>Lysobacterales</taxon>
        <taxon>Lysobacteraceae</taxon>
        <taxon>Luteimonas</taxon>
    </lineage>
</organism>
<dbReference type="PROSITE" id="PS51257">
    <property type="entry name" value="PROKAR_LIPOPROTEIN"/>
    <property type="match status" value="1"/>
</dbReference>
<gene>
    <name evidence="2" type="ORF">ACFONC_15040</name>
</gene>
<keyword evidence="3" id="KW-1185">Reference proteome</keyword>
<dbReference type="Proteomes" id="UP001595705">
    <property type="component" value="Unassembled WGS sequence"/>
</dbReference>
<reference evidence="3" key="1">
    <citation type="journal article" date="2019" name="Int. J. Syst. Evol. Microbiol.">
        <title>The Global Catalogue of Microorganisms (GCM) 10K type strain sequencing project: providing services to taxonomists for standard genome sequencing and annotation.</title>
        <authorList>
            <consortium name="The Broad Institute Genomics Platform"/>
            <consortium name="The Broad Institute Genome Sequencing Center for Infectious Disease"/>
            <person name="Wu L."/>
            <person name="Ma J."/>
        </authorList>
    </citation>
    <scope>NUCLEOTIDE SEQUENCE [LARGE SCALE GENOMIC DNA]</scope>
    <source>
        <strain evidence="3">KCTC 42441</strain>
    </source>
</reference>
<dbReference type="RefSeq" id="WP_386745438.1">
    <property type="nucleotide sequence ID" value="NZ_JBHRYA010000012.1"/>
</dbReference>
<evidence type="ECO:0000313" key="2">
    <source>
        <dbReference type="EMBL" id="MFC3717466.1"/>
    </source>
</evidence>
<feature type="chain" id="PRO_5046791458" evidence="1">
    <location>
        <begin position="18"/>
        <end position="335"/>
    </location>
</feature>
<proteinExistence type="predicted"/>
<protein>
    <submittedName>
        <fullName evidence="2">Uncharacterized protein</fullName>
    </submittedName>
</protein>
<dbReference type="EMBL" id="JBHRYA010000012">
    <property type="protein sequence ID" value="MFC3717466.1"/>
    <property type="molecule type" value="Genomic_DNA"/>
</dbReference>
<accession>A0ABV7XMR4</accession>
<keyword evidence="1" id="KW-0732">Signal</keyword>
<sequence>MRTGIVLCLVSCVIAVAACDARDIPASVTGEQGVPVAPGPREPAKETFGITLPATLPSAAEFYAVERALGARCPEPDEIDVSRKPCRGPVPAHLASTLVALPTRDVYFPRSMREASARKALQYYAVPGLGRRPDFWLPLADGAWLRSFEGPDPAITVYLFRPPSPRPDSAIVIWHAAHPEDPEPSAEPPPWTDYAFKVYRTVDDGTPQDVTSQLLPPKPTMTAEERRRYGLHLGYNLMDASDDDIFLVLDKLQYAPTMRWIMEFDPDNPIPESDPRRFGDWANAHFGFLVWTGKRFELRQTVPRSRWPCRPVPRGVEPCSYFPDAGFDSFVKLEH</sequence>
<evidence type="ECO:0000313" key="3">
    <source>
        <dbReference type="Proteomes" id="UP001595705"/>
    </source>
</evidence>
<name>A0ABV7XMR4_9GAMM</name>
<evidence type="ECO:0000256" key="1">
    <source>
        <dbReference type="SAM" id="SignalP"/>
    </source>
</evidence>
<comment type="caution">
    <text evidence="2">The sequence shown here is derived from an EMBL/GenBank/DDBJ whole genome shotgun (WGS) entry which is preliminary data.</text>
</comment>
<feature type="signal peptide" evidence="1">
    <location>
        <begin position="1"/>
        <end position="17"/>
    </location>
</feature>